<dbReference type="EC" id="1.5.5.2" evidence="2 5"/>
<keyword evidence="3 5" id="KW-0560">Oxidoreductase</keyword>
<keyword evidence="4 5" id="KW-0642">Proline metabolism</keyword>
<keyword evidence="5" id="KW-0274">FAD</keyword>
<dbReference type="GO" id="GO:0005739">
    <property type="term" value="C:mitochondrion"/>
    <property type="evidence" value="ECO:0007669"/>
    <property type="project" value="TreeGrafter"/>
</dbReference>
<evidence type="ECO:0000313" key="7">
    <source>
        <dbReference type="EMBL" id="KIR41546.1"/>
    </source>
</evidence>
<dbReference type="SUPFAM" id="SSF51730">
    <property type="entry name" value="FAD-linked oxidoreductase"/>
    <property type="match status" value="1"/>
</dbReference>
<dbReference type="InterPro" id="IPR002872">
    <property type="entry name" value="Proline_DH_dom"/>
</dbReference>
<feature type="domain" description="Proline dehydrogenase" evidence="6">
    <location>
        <begin position="153"/>
        <end position="549"/>
    </location>
</feature>
<reference evidence="7 8" key="1">
    <citation type="submission" date="2015-01" db="EMBL/GenBank/DDBJ databases">
        <title>The Genome Sequence of Cryptococcus gattii Ram5.</title>
        <authorList>
            <consortium name="The Broad Institute Genomics Platform"/>
            <person name="Cuomo C."/>
            <person name="Litvintseva A."/>
            <person name="Chen Y."/>
            <person name="Heitman J."/>
            <person name="Sun S."/>
            <person name="Springer D."/>
            <person name="Dromer F."/>
            <person name="Young S."/>
            <person name="Zeng Q."/>
            <person name="Gargeya S."/>
            <person name="Abouelleil A."/>
            <person name="Alvarado L."/>
            <person name="Chapman S.B."/>
            <person name="Gainer-Dewar J."/>
            <person name="Goldberg J."/>
            <person name="Griggs A."/>
            <person name="Gujja S."/>
            <person name="Hansen M."/>
            <person name="Howarth C."/>
            <person name="Imamovic A."/>
            <person name="Larimer J."/>
            <person name="Murphy C."/>
            <person name="Naylor J."/>
            <person name="Pearson M."/>
            <person name="Priest M."/>
            <person name="Roberts A."/>
            <person name="Saif S."/>
            <person name="Shea T."/>
            <person name="Sykes S."/>
            <person name="Wortman J."/>
            <person name="Nusbaum C."/>
            <person name="Birren B."/>
        </authorList>
    </citation>
    <scope>NUCLEOTIDE SEQUENCE [LARGE SCALE GENOMIC DNA]</scope>
    <source>
        <strain evidence="7 8">Ram5</strain>
    </source>
</reference>
<dbReference type="OrthoDB" id="5464at2759"/>
<dbReference type="Proteomes" id="UP000053392">
    <property type="component" value="Unassembled WGS sequence"/>
</dbReference>
<comment type="function">
    <text evidence="5">Converts proline to delta-1-pyrroline-5-carboxylate.</text>
</comment>
<comment type="similarity">
    <text evidence="1 5">Belongs to the proline oxidase family.</text>
</comment>
<evidence type="ECO:0000256" key="5">
    <source>
        <dbReference type="RuleBase" id="RU364054"/>
    </source>
</evidence>
<comment type="catalytic activity">
    <reaction evidence="5">
        <text>L-proline + a quinone = (S)-1-pyrroline-5-carboxylate + a quinol + H(+)</text>
        <dbReference type="Rhea" id="RHEA:23784"/>
        <dbReference type="ChEBI" id="CHEBI:15378"/>
        <dbReference type="ChEBI" id="CHEBI:17388"/>
        <dbReference type="ChEBI" id="CHEBI:24646"/>
        <dbReference type="ChEBI" id="CHEBI:60039"/>
        <dbReference type="ChEBI" id="CHEBI:132124"/>
        <dbReference type="EC" id="1.5.5.2"/>
    </reaction>
</comment>
<dbReference type="Pfam" id="PF01619">
    <property type="entry name" value="Pro_dh"/>
    <property type="match status" value="1"/>
</dbReference>
<evidence type="ECO:0000256" key="3">
    <source>
        <dbReference type="ARBA" id="ARBA00023002"/>
    </source>
</evidence>
<organism evidence="7 8">
    <name type="scientific">Cryptococcus deuterogattii Ram5</name>
    <dbReference type="NCBI Taxonomy" id="1296110"/>
    <lineage>
        <taxon>Eukaryota</taxon>
        <taxon>Fungi</taxon>
        <taxon>Dikarya</taxon>
        <taxon>Basidiomycota</taxon>
        <taxon>Agaricomycotina</taxon>
        <taxon>Tremellomycetes</taxon>
        <taxon>Tremellales</taxon>
        <taxon>Cryptococcaceae</taxon>
        <taxon>Cryptococcus</taxon>
        <taxon>Cryptococcus gattii species complex</taxon>
    </lineage>
</organism>
<dbReference type="AlphaFoldDB" id="A0A0D0V2C2"/>
<gene>
    <name evidence="7" type="ORF">I313_02677</name>
</gene>
<evidence type="ECO:0000256" key="1">
    <source>
        <dbReference type="ARBA" id="ARBA00005869"/>
    </source>
</evidence>
<accession>A0A0D0V2C2</accession>
<dbReference type="GO" id="GO:0004657">
    <property type="term" value="F:proline dehydrogenase activity"/>
    <property type="evidence" value="ECO:0007669"/>
    <property type="project" value="UniProtKB-EC"/>
</dbReference>
<sequence length="576" mass="63430">MRSSLGMATGLFGAHQRRTSATTFFSIGSIRRVSVGSFRQRIGHTRTLTALTLAIGAGASVLIALSPSASKKTQNQPVPTIESASVFSLARSYFVFTCCTIPIIIDNSTSLLNALTHSGIPGLAMVVNFFVRHTFFAQFVAGESVADCRDSMAFLRSRNVGTLLNYAAETDESLQVHSKDLEQLRLQEVERAIDEAGAFEASEAKKGAARGSTMFALKITGLIDPAILERASYTLLRYRSSPLSGGKMIPYPGAPTDDDFKIVANKSECDDEPFLSLKGEVPAMGVLKTDEGLRKGDLEALRSLWNKLRSLSERAKKQGIKILVDAEHSWYQPVIDAYCLLLSQEFNKPSPNDGKWNGPLIYGTYQSYLLRLPAFLEYSMKHAEEHGYALGVKLVRGAYFVQERSKWMTEGRPGPDPIWSNKPTTDCIFNEAVGKVLNTLSQQLKGAHPERALDVVIGTHNAKSVRLIIEGMEKYGLCERKSSGRLQIKDEARGKVFVGQLYGMKDDLGDLILKSFEPDGMPVAVKYVAYGPLSAIMAYLGRRASENKSLMTGDEGAAAERKRIVNELKRRLSEWM</sequence>
<proteinExistence type="inferred from homology"/>
<evidence type="ECO:0000256" key="2">
    <source>
        <dbReference type="ARBA" id="ARBA00012695"/>
    </source>
</evidence>
<protein>
    <recommendedName>
        <fullName evidence="2 5">Proline dehydrogenase</fullName>
        <ecNumber evidence="2 5">1.5.5.2</ecNumber>
    </recommendedName>
</protein>
<dbReference type="HOGENOM" id="CLU_018202_1_1_1"/>
<dbReference type="GO" id="GO:0071949">
    <property type="term" value="F:FAD binding"/>
    <property type="evidence" value="ECO:0007669"/>
    <property type="project" value="TreeGrafter"/>
</dbReference>
<keyword evidence="5" id="KW-0285">Flavoprotein</keyword>
<dbReference type="EMBL" id="KN847900">
    <property type="protein sequence ID" value="KIR41546.1"/>
    <property type="molecule type" value="Genomic_DNA"/>
</dbReference>
<name>A0A0D0V2C2_9TREE</name>
<dbReference type="InterPro" id="IPR029041">
    <property type="entry name" value="FAD-linked_oxidoreductase-like"/>
</dbReference>
<comment type="cofactor">
    <cofactor evidence="5">
        <name>FAD</name>
        <dbReference type="ChEBI" id="CHEBI:57692"/>
    </cofactor>
</comment>
<evidence type="ECO:0000259" key="6">
    <source>
        <dbReference type="Pfam" id="PF01619"/>
    </source>
</evidence>
<dbReference type="PANTHER" id="PTHR13914">
    <property type="entry name" value="PROLINE OXIDASE"/>
    <property type="match status" value="1"/>
</dbReference>
<dbReference type="GO" id="GO:0010133">
    <property type="term" value="P:L-proline catabolic process to L-glutamate"/>
    <property type="evidence" value="ECO:0007669"/>
    <property type="project" value="TreeGrafter"/>
</dbReference>
<evidence type="ECO:0000256" key="4">
    <source>
        <dbReference type="ARBA" id="ARBA00023062"/>
    </source>
</evidence>
<evidence type="ECO:0000313" key="8">
    <source>
        <dbReference type="Proteomes" id="UP000053392"/>
    </source>
</evidence>
<keyword evidence="8" id="KW-1185">Reference proteome</keyword>
<dbReference type="PANTHER" id="PTHR13914:SF0">
    <property type="entry name" value="PROLINE DEHYDROGENASE 1, MITOCHONDRIAL"/>
    <property type="match status" value="1"/>
</dbReference>
<dbReference type="InterPro" id="IPR015659">
    <property type="entry name" value="Proline_oxidase"/>
</dbReference>
<dbReference type="Gene3D" id="3.20.20.220">
    <property type="match status" value="1"/>
</dbReference>